<name>A0A9N8K331_9PEZI</name>
<evidence type="ECO:0000313" key="1">
    <source>
        <dbReference type="EMBL" id="CAD0099708.1"/>
    </source>
</evidence>
<organism evidence="1 2">
    <name type="scientific">Aureobasidium mustum</name>
    <dbReference type="NCBI Taxonomy" id="2773714"/>
    <lineage>
        <taxon>Eukaryota</taxon>
        <taxon>Fungi</taxon>
        <taxon>Dikarya</taxon>
        <taxon>Ascomycota</taxon>
        <taxon>Pezizomycotina</taxon>
        <taxon>Dothideomycetes</taxon>
        <taxon>Dothideomycetidae</taxon>
        <taxon>Dothideales</taxon>
        <taxon>Saccotheciaceae</taxon>
        <taxon>Aureobasidium</taxon>
    </lineage>
</organism>
<dbReference type="AlphaFoldDB" id="A0A9N8K331"/>
<evidence type="ECO:0000313" key="2">
    <source>
        <dbReference type="Proteomes" id="UP000714618"/>
    </source>
</evidence>
<keyword evidence="2" id="KW-1185">Reference proteome</keyword>
<proteinExistence type="predicted"/>
<dbReference type="Proteomes" id="UP000714618">
    <property type="component" value="Unassembled WGS sequence"/>
</dbReference>
<protein>
    <submittedName>
        <fullName evidence="1">Uncharacterized protein</fullName>
    </submittedName>
</protein>
<sequence length="45" mass="5277">MSKLIPTLFLHYNLELADQDAEWTENWFVMQQGVNVRLSKRAVPS</sequence>
<gene>
    <name evidence="1" type="ORF">AWRI4233_LOCUS8533</name>
</gene>
<reference evidence="1" key="1">
    <citation type="submission" date="2020-06" db="EMBL/GenBank/DDBJ databases">
        <authorList>
            <person name="Onetto C."/>
        </authorList>
    </citation>
    <scope>NUCLEOTIDE SEQUENCE</scope>
</reference>
<dbReference type="OrthoDB" id="3934656at2759"/>
<dbReference type="EMBL" id="CAIJEO010000010">
    <property type="protein sequence ID" value="CAD0099708.1"/>
    <property type="molecule type" value="Genomic_DNA"/>
</dbReference>
<comment type="caution">
    <text evidence="1">The sequence shown here is derived from an EMBL/GenBank/DDBJ whole genome shotgun (WGS) entry which is preliminary data.</text>
</comment>
<accession>A0A9N8K331</accession>